<gene>
    <name evidence="2" type="ORF">TNCT_8401</name>
</gene>
<dbReference type="Proteomes" id="UP000887116">
    <property type="component" value="Unassembled WGS sequence"/>
</dbReference>
<evidence type="ECO:0000313" key="3">
    <source>
        <dbReference type="Proteomes" id="UP000887116"/>
    </source>
</evidence>
<comment type="caution">
    <text evidence="2">The sequence shown here is derived from an EMBL/GenBank/DDBJ whole genome shotgun (WGS) entry which is preliminary data.</text>
</comment>
<dbReference type="EMBL" id="BMAO01036242">
    <property type="protein sequence ID" value="GFR09155.1"/>
    <property type="molecule type" value="Genomic_DNA"/>
</dbReference>
<evidence type="ECO:0000256" key="1">
    <source>
        <dbReference type="SAM" id="MobiDB-lite"/>
    </source>
</evidence>
<reference evidence="2" key="1">
    <citation type="submission" date="2020-07" db="EMBL/GenBank/DDBJ databases">
        <title>Multicomponent nature underlies the extraordinary mechanical properties of spider dragline silk.</title>
        <authorList>
            <person name="Kono N."/>
            <person name="Nakamura H."/>
            <person name="Mori M."/>
            <person name="Yoshida Y."/>
            <person name="Ohtoshi R."/>
            <person name="Malay A.D."/>
            <person name="Moran D.A.P."/>
            <person name="Tomita M."/>
            <person name="Numata K."/>
            <person name="Arakawa K."/>
        </authorList>
    </citation>
    <scope>NUCLEOTIDE SEQUENCE</scope>
</reference>
<keyword evidence="3" id="KW-1185">Reference proteome</keyword>
<accession>A0A8X6GUD1</accession>
<evidence type="ECO:0000313" key="2">
    <source>
        <dbReference type="EMBL" id="GFR09155.1"/>
    </source>
</evidence>
<organism evidence="2 3">
    <name type="scientific">Trichonephila clavata</name>
    <name type="common">Joro spider</name>
    <name type="synonym">Nephila clavata</name>
    <dbReference type="NCBI Taxonomy" id="2740835"/>
    <lineage>
        <taxon>Eukaryota</taxon>
        <taxon>Metazoa</taxon>
        <taxon>Ecdysozoa</taxon>
        <taxon>Arthropoda</taxon>
        <taxon>Chelicerata</taxon>
        <taxon>Arachnida</taxon>
        <taxon>Araneae</taxon>
        <taxon>Araneomorphae</taxon>
        <taxon>Entelegynae</taxon>
        <taxon>Araneoidea</taxon>
        <taxon>Nephilidae</taxon>
        <taxon>Trichonephila</taxon>
    </lineage>
</organism>
<feature type="region of interest" description="Disordered" evidence="1">
    <location>
        <begin position="1"/>
        <end position="50"/>
    </location>
</feature>
<sequence>MEGRVRVSVLATGIDGRNNKSETSPISQSEDSEKEKFKWPYSHSESTQDKTLKQNQLNSVSYLHDTLTDVSLMLEVNILDKKWCSIIENPKNFVLGVINASLKELK</sequence>
<dbReference type="AlphaFoldDB" id="A0A8X6GUD1"/>
<protein>
    <submittedName>
        <fullName evidence="2">Uncharacterized protein</fullName>
    </submittedName>
</protein>
<proteinExistence type="predicted"/>
<name>A0A8X6GUD1_TRICU</name>